<feature type="region of interest" description="Disordered" evidence="2">
    <location>
        <begin position="1"/>
        <end position="22"/>
    </location>
</feature>
<comment type="caution">
    <text evidence="4">The sequence shown here is derived from an EMBL/GenBank/DDBJ whole genome shotgun (WGS) entry which is preliminary data.</text>
</comment>
<feature type="domain" description="C2H2-type" evidence="3">
    <location>
        <begin position="219"/>
        <end position="246"/>
    </location>
</feature>
<dbReference type="GO" id="GO:0008270">
    <property type="term" value="F:zinc ion binding"/>
    <property type="evidence" value="ECO:0007669"/>
    <property type="project" value="UniProtKB-KW"/>
</dbReference>
<dbReference type="OrthoDB" id="6778023at2759"/>
<dbReference type="PANTHER" id="PTHR19446">
    <property type="entry name" value="REVERSE TRANSCRIPTASES"/>
    <property type="match status" value="1"/>
</dbReference>
<dbReference type="SMART" id="SM00355">
    <property type="entry name" value="ZnF_C2H2"/>
    <property type="match status" value="3"/>
</dbReference>
<dbReference type="AlphaFoldDB" id="A0A8X6GQ59"/>
<dbReference type="PROSITE" id="PS50157">
    <property type="entry name" value="ZINC_FINGER_C2H2_2"/>
    <property type="match status" value="1"/>
</dbReference>
<name>A0A8X6GQ59_TRICU</name>
<keyword evidence="1" id="KW-0863">Zinc-finger</keyword>
<keyword evidence="5" id="KW-1185">Reference proteome</keyword>
<protein>
    <submittedName>
        <fullName evidence="4">Retrovirus-related Pol polyprotein from type-1 retrotransposable element R2</fullName>
    </submittedName>
</protein>
<dbReference type="Proteomes" id="UP000887116">
    <property type="component" value="Unassembled WGS sequence"/>
</dbReference>
<organism evidence="4 5">
    <name type="scientific">Trichonephila clavata</name>
    <name type="common">Joro spider</name>
    <name type="synonym">Nephila clavata</name>
    <dbReference type="NCBI Taxonomy" id="2740835"/>
    <lineage>
        <taxon>Eukaryota</taxon>
        <taxon>Metazoa</taxon>
        <taxon>Ecdysozoa</taxon>
        <taxon>Arthropoda</taxon>
        <taxon>Chelicerata</taxon>
        <taxon>Arachnida</taxon>
        <taxon>Araneae</taxon>
        <taxon>Araneomorphae</taxon>
        <taxon>Entelegynae</taxon>
        <taxon>Araneoidea</taxon>
        <taxon>Nephilidae</taxon>
        <taxon>Trichonephila</taxon>
    </lineage>
</organism>
<reference evidence="4" key="1">
    <citation type="submission" date="2020-07" db="EMBL/GenBank/DDBJ databases">
        <title>Multicomponent nature underlies the extraordinary mechanical properties of spider dragline silk.</title>
        <authorList>
            <person name="Kono N."/>
            <person name="Nakamura H."/>
            <person name="Mori M."/>
            <person name="Yoshida Y."/>
            <person name="Ohtoshi R."/>
            <person name="Malay A.D."/>
            <person name="Moran D.A.P."/>
            <person name="Tomita M."/>
            <person name="Numata K."/>
            <person name="Arakawa K."/>
        </authorList>
    </citation>
    <scope>NUCLEOTIDE SEQUENCE</scope>
</reference>
<keyword evidence="1" id="KW-0479">Metal-binding</keyword>
<dbReference type="EMBL" id="BMAO01006166">
    <property type="protein sequence ID" value="GFR06620.1"/>
    <property type="molecule type" value="Genomic_DNA"/>
</dbReference>
<evidence type="ECO:0000259" key="3">
    <source>
        <dbReference type="PROSITE" id="PS50157"/>
    </source>
</evidence>
<accession>A0A8X6GQ59</accession>
<evidence type="ECO:0000256" key="1">
    <source>
        <dbReference type="PROSITE-ProRule" id="PRU00042"/>
    </source>
</evidence>
<sequence length="622" mass="69100">MQRVHQIPRQNKPLRSVSSPPKNGRWCPACVGYVFDDLSKAAHDGLHHPKVITAPPQQSTLPFPCPECSFRGVSKKAVFYHRRQVHPKAGPSSRVPEPPHSPIESVSASPPQPTPIDLVQPQTQGGLSFVGSELIVKFPIDPLFSCPIKGCRFQSKTKTWYATNHSLKRHLLITHKKRDLSVRFLCSFCNEPINRKPSSHPCLKASGLILKQSNPVTAWDCQECGETFPTKVGLDNHCLAHKKNAIKIKDVPVVVPPPTKAKRVARKERIRKHAVGTPALAPLSGLPQNTVTDSPPPPGDIPLPLIDIQENMLLSTFVEPLNALLTHDDLPGAVDDFFGITQDLVSVVQQHFRIRTNLNNREGIPPRRKELDMLDPQAVQRCYGWNRRKFIRQLTGDNSERCRIAKADIVSHFTTTWGSPLESPDLPACDPPERPPVVHAFTPTFVASCLQSAENSAPGPDGIMYKQWREVDPGCKIVSAIFNICLKLNKIPPSWKSSSTVLIHKNGEHDDITNWRPIALSNTLYKLFTKCLTRKLADWCETHEVFSNSQKGFTPYDGVVEHNFLLSQHFETARAGHSDSLAAWIDISNAFGSVPHGPGPGASTTISSHWLKISTKIQPHRS</sequence>
<dbReference type="PROSITE" id="PS00028">
    <property type="entry name" value="ZINC_FINGER_C2H2_1"/>
    <property type="match status" value="1"/>
</dbReference>
<feature type="region of interest" description="Disordered" evidence="2">
    <location>
        <begin position="86"/>
        <end position="120"/>
    </location>
</feature>
<evidence type="ECO:0000313" key="5">
    <source>
        <dbReference type="Proteomes" id="UP000887116"/>
    </source>
</evidence>
<proteinExistence type="predicted"/>
<dbReference type="InterPro" id="IPR013087">
    <property type="entry name" value="Znf_C2H2_type"/>
</dbReference>
<keyword evidence="1" id="KW-0862">Zinc</keyword>
<gene>
    <name evidence="4" type="primary">PO21_11</name>
    <name evidence="4" type="ORF">TNCT_471101</name>
</gene>
<evidence type="ECO:0000256" key="2">
    <source>
        <dbReference type="SAM" id="MobiDB-lite"/>
    </source>
</evidence>
<evidence type="ECO:0000313" key="4">
    <source>
        <dbReference type="EMBL" id="GFR06620.1"/>
    </source>
</evidence>